<feature type="compositionally biased region" description="Polar residues" evidence="1">
    <location>
        <begin position="71"/>
        <end position="83"/>
    </location>
</feature>
<name>A0A0R3UC78_MESCO</name>
<feature type="region of interest" description="Disordered" evidence="1">
    <location>
        <begin position="70"/>
        <end position="104"/>
    </location>
</feature>
<gene>
    <name evidence="2" type="ORF">MCOS_LOCUS4528</name>
</gene>
<reference evidence="4" key="1">
    <citation type="submission" date="2017-02" db="UniProtKB">
        <authorList>
            <consortium name="WormBaseParasite"/>
        </authorList>
    </citation>
    <scope>IDENTIFICATION</scope>
</reference>
<evidence type="ECO:0000256" key="1">
    <source>
        <dbReference type="SAM" id="MobiDB-lite"/>
    </source>
</evidence>
<protein>
    <submittedName>
        <fullName evidence="2 4">Uncharacterized protein</fullName>
    </submittedName>
</protein>
<reference evidence="2 3" key="2">
    <citation type="submission" date="2018-10" db="EMBL/GenBank/DDBJ databases">
        <authorList>
            <consortium name="Pathogen Informatics"/>
        </authorList>
    </citation>
    <scope>NUCLEOTIDE SEQUENCE [LARGE SCALE GENOMIC DNA]</scope>
</reference>
<evidence type="ECO:0000313" key="2">
    <source>
        <dbReference type="EMBL" id="VDD78525.1"/>
    </source>
</evidence>
<dbReference type="Proteomes" id="UP000267029">
    <property type="component" value="Unassembled WGS sequence"/>
</dbReference>
<dbReference type="WBParaSite" id="MCOS_0000452601-mRNA-1">
    <property type="protein sequence ID" value="MCOS_0000452601-mRNA-1"/>
    <property type="gene ID" value="MCOS_0000452601"/>
</dbReference>
<sequence>MLFTCNVRILNTEGVAFGCGGGGGGDAKAVHRVFHLNGPPRVTSRIRQSPLCVWYFDRCTDDATELDSRNLGWSTGSGESQQEPLPKEQSTTTMTPPPLPPPLATTASAFMGHAVAAFVELTHKNSGEGFNVPGQLAFLTSKDVHRDFPPLFRDASTNGHPADPPTQDGASNGVGLFVGFAESIAVSFQEVREQPNSPSPLGVTGDVWSVRFEGYHKEVCRRSRSALTLLRCEKLNSTWKGPRLVSAVAASRLQVGGEASIPDASPSPARPTVVCAIVLAHSQDVGGRVCVCSVTALRRLPPLSSSLP</sequence>
<accession>A0A0R3UC78</accession>
<organism evidence="4">
    <name type="scientific">Mesocestoides corti</name>
    <name type="common">Flatworm</name>
    <dbReference type="NCBI Taxonomy" id="53468"/>
    <lineage>
        <taxon>Eukaryota</taxon>
        <taxon>Metazoa</taxon>
        <taxon>Spiralia</taxon>
        <taxon>Lophotrochozoa</taxon>
        <taxon>Platyhelminthes</taxon>
        <taxon>Cestoda</taxon>
        <taxon>Eucestoda</taxon>
        <taxon>Cyclophyllidea</taxon>
        <taxon>Mesocestoididae</taxon>
        <taxon>Mesocestoides</taxon>
    </lineage>
</organism>
<evidence type="ECO:0000313" key="4">
    <source>
        <dbReference type="WBParaSite" id="MCOS_0000452601-mRNA-1"/>
    </source>
</evidence>
<evidence type="ECO:0000313" key="3">
    <source>
        <dbReference type="Proteomes" id="UP000267029"/>
    </source>
</evidence>
<proteinExistence type="predicted"/>
<dbReference type="AlphaFoldDB" id="A0A0R3UC78"/>
<dbReference type="EMBL" id="UXSR01001808">
    <property type="protein sequence ID" value="VDD78525.1"/>
    <property type="molecule type" value="Genomic_DNA"/>
</dbReference>
<keyword evidence="3" id="KW-1185">Reference proteome</keyword>